<protein>
    <recommendedName>
        <fullName evidence="1">Heterokaryon incompatibility domain-containing protein</fullName>
    </recommendedName>
</protein>
<dbReference type="eggNOG" id="ENOG502RVH1">
    <property type="taxonomic scope" value="Eukaryota"/>
</dbReference>
<dbReference type="Pfam" id="PF06985">
    <property type="entry name" value="HET"/>
    <property type="match status" value="1"/>
</dbReference>
<dbReference type="STRING" id="1182543.W9WJ63"/>
<dbReference type="AlphaFoldDB" id="W9WJ63"/>
<dbReference type="HOGENOM" id="CLU_002639_3_0_1"/>
<dbReference type="PANTHER" id="PTHR33112">
    <property type="entry name" value="DOMAIN PROTEIN, PUTATIVE-RELATED"/>
    <property type="match status" value="1"/>
</dbReference>
<dbReference type="InterPro" id="IPR010730">
    <property type="entry name" value="HET"/>
</dbReference>
<dbReference type="RefSeq" id="XP_007747563.1">
    <property type="nucleotide sequence ID" value="XM_007749373.1"/>
</dbReference>
<evidence type="ECO:0000259" key="1">
    <source>
        <dbReference type="Pfam" id="PF06985"/>
    </source>
</evidence>
<comment type="caution">
    <text evidence="2">The sequence shown here is derived from an EMBL/GenBank/DDBJ whole genome shotgun (WGS) entry which is preliminary data.</text>
</comment>
<evidence type="ECO:0000313" key="3">
    <source>
        <dbReference type="Proteomes" id="UP000019471"/>
    </source>
</evidence>
<dbReference type="PANTHER" id="PTHR33112:SF10">
    <property type="entry name" value="TOL"/>
    <property type="match status" value="1"/>
</dbReference>
<dbReference type="GeneID" id="19193490"/>
<feature type="domain" description="Heterokaryon incompatibility" evidence="1">
    <location>
        <begin position="167"/>
        <end position="315"/>
    </location>
</feature>
<dbReference type="OrthoDB" id="5362512at2759"/>
<gene>
    <name evidence="2" type="ORF">A1O5_08792</name>
</gene>
<dbReference type="EMBL" id="AMGX01000014">
    <property type="protein sequence ID" value="EXJ68177.1"/>
    <property type="molecule type" value="Genomic_DNA"/>
</dbReference>
<accession>W9WJ63</accession>
<dbReference type="Proteomes" id="UP000019471">
    <property type="component" value="Unassembled WGS sequence"/>
</dbReference>
<sequence>MAALVLAAASGCHLCNLLSQRLPRDTAIHEWANKEHRRLLQEQSSYLNGVIKIDRLPEEDIPGALNLRLSYYINENGAPVHVYGPIGMTLLPTHSIATDVAIAIRGRTLVDVKKWISDCQQNHDECRPLASPLSTVKPARLVEIIDDPTSMRLRIVEGQTLPPDMSYATLSHCWGTTRMAVLRHSNEAEFAQNIPLEKLTKTFQDAVTYTRELGLHYLWIDAFCINQDSFGDWLDQALAMASIYANARINIAATAAPNGDGGLFLARNEYLANPCIVKAKWNELLAGEYVIYDRYAWYVGIERSVLSKRAWVLQERLLSRRTIHFAADQVSWECARVRANETWPKGVPEDPLTVKTRALSAAARSDQADLSRIDQHWLIAINTYSGCDLTKDSDKLVALAGYAQVIQNALGCLPLDYAAGLWRAYLPEDLLWHAEPHSTRYEKYHAPSWSWASLKGTVSWNPEGARSIPDKDLACSVLQIDISLVDATKPLGPVSAAKIELCGPLCPVNFGPGFGTRAPRLQYIDVGQRRFGRGFLTEYLDDGSMYHSSGETLAGFVIYFCRFATLPFLDEGRRNSIGLLLARSSVLPAGVFSRIGYAKFFHRETSASFEQMCCPALDLSSDAYLRKVEDGRYVFMII</sequence>
<keyword evidence="3" id="KW-1185">Reference proteome</keyword>
<evidence type="ECO:0000313" key="2">
    <source>
        <dbReference type="EMBL" id="EXJ68177.1"/>
    </source>
</evidence>
<name>W9WJ63_9EURO</name>
<reference evidence="2 3" key="1">
    <citation type="submission" date="2013-03" db="EMBL/GenBank/DDBJ databases">
        <title>The Genome Sequence of Cladophialophora psammophila CBS 110553.</title>
        <authorList>
            <consortium name="The Broad Institute Genomics Platform"/>
            <person name="Cuomo C."/>
            <person name="de Hoog S."/>
            <person name="Gorbushina A."/>
            <person name="Walker B."/>
            <person name="Young S.K."/>
            <person name="Zeng Q."/>
            <person name="Gargeya S."/>
            <person name="Fitzgerald M."/>
            <person name="Haas B."/>
            <person name="Abouelleil A."/>
            <person name="Allen A.W."/>
            <person name="Alvarado L."/>
            <person name="Arachchi H.M."/>
            <person name="Berlin A.M."/>
            <person name="Chapman S.B."/>
            <person name="Gainer-Dewar J."/>
            <person name="Goldberg J."/>
            <person name="Griggs A."/>
            <person name="Gujja S."/>
            <person name="Hansen M."/>
            <person name="Howarth C."/>
            <person name="Imamovic A."/>
            <person name="Ireland A."/>
            <person name="Larimer J."/>
            <person name="McCowan C."/>
            <person name="Murphy C."/>
            <person name="Pearson M."/>
            <person name="Poon T.W."/>
            <person name="Priest M."/>
            <person name="Roberts A."/>
            <person name="Saif S."/>
            <person name="Shea T."/>
            <person name="Sisk P."/>
            <person name="Sykes S."/>
            <person name="Wortman J."/>
            <person name="Nusbaum C."/>
            <person name="Birren B."/>
        </authorList>
    </citation>
    <scope>NUCLEOTIDE SEQUENCE [LARGE SCALE GENOMIC DNA]</scope>
    <source>
        <strain evidence="2 3">CBS 110553</strain>
    </source>
</reference>
<organism evidence="2 3">
    <name type="scientific">Cladophialophora psammophila CBS 110553</name>
    <dbReference type="NCBI Taxonomy" id="1182543"/>
    <lineage>
        <taxon>Eukaryota</taxon>
        <taxon>Fungi</taxon>
        <taxon>Dikarya</taxon>
        <taxon>Ascomycota</taxon>
        <taxon>Pezizomycotina</taxon>
        <taxon>Eurotiomycetes</taxon>
        <taxon>Chaetothyriomycetidae</taxon>
        <taxon>Chaetothyriales</taxon>
        <taxon>Herpotrichiellaceae</taxon>
        <taxon>Cladophialophora</taxon>
    </lineage>
</organism>
<proteinExistence type="predicted"/>